<dbReference type="KEGG" id="sqz:FQU76_14735"/>
<dbReference type="Proteomes" id="UP000320580">
    <property type="component" value="Chromosome"/>
</dbReference>
<accession>A0A5B8JCD7</accession>
<sequence>MRRLAIPVLTLFALVGCVAQDADQEKPAGSASRAPAPHAPEPAVGTQDYTFRLPIARYSYTNAEYDAIEAAEHILAKRCMAGYSLDYEPPDRPPTVPVADRRYGVSDQSGAARYGYRKPPVPESKQGPELGRDELVVLYGTRGAEKKTGPVEYRGKRVLVEGCFGQAIKGFRKDYDYPEGGETASRISIQSFIDSQKDPAVRAGIKKWSDCMKGKGFGYSSPLDLLKIKKFHEGPVTDEEKTTARTDAACKHSTGLLETWFAVESRLQERMIAKDAVVLRKLRGLHEKKVAAARTIVTKG</sequence>
<proteinExistence type="predicted"/>
<evidence type="ECO:0000256" key="2">
    <source>
        <dbReference type="SAM" id="SignalP"/>
    </source>
</evidence>
<gene>
    <name evidence="3" type="ORF">FQU76_14735</name>
</gene>
<evidence type="ECO:0008006" key="5">
    <source>
        <dbReference type="Google" id="ProtNLM"/>
    </source>
</evidence>
<feature type="signal peptide" evidence="2">
    <location>
        <begin position="1"/>
        <end position="19"/>
    </location>
</feature>
<feature type="region of interest" description="Disordered" evidence="1">
    <location>
        <begin position="26"/>
        <end position="45"/>
    </location>
</feature>
<evidence type="ECO:0000256" key="1">
    <source>
        <dbReference type="SAM" id="MobiDB-lite"/>
    </source>
</evidence>
<evidence type="ECO:0000313" key="4">
    <source>
        <dbReference type="Proteomes" id="UP000320580"/>
    </source>
</evidence>
<dbReference type="PROSITE" id="PS51257">
    <property type="entry name" value="PROKAR_LIPOPROTEIN"/>
    <property type="match status" value="1"/>
</dbReference>
<dbReference type="EMBL" id="CP042266">
    <property type="protein sequence ID" value="QDY77571.1"/>
    <property type="molecule type" value="Genomic_DNA"/>
</dbReference>
<keyword evidence="4" id="KW-1185">Reference proteome</keyword>
<keyword evidence="2" id="KW-0732">Signal</keyword>
<evidence type="ECO:0000313" key="3">
    <source>
        <dbReference type="EMBL" id="QDY77571.1"/>
    </source>
</evidence>
<protein>
    <recommendedName>
        <fullName evidence="5">Lipoprotein</fullName>
    </recommendedName>
</protein>
<feature type="chain" id="PRO_5038656002" description="Lipoprotein" evidence="2">
    <location>
        <begin position="20"/>
        <end position="300"/>
    </location>
</feature>
<dbReference type="AlphaFoldDB" id="A0A5B8JCD7"/>
<dbReference type="OrthoDB" id="4800194at2"/>
<dbReference type="RefSeq" id="WP_146480907.1">
    <property type="nucleotide sequence ID" value="NZ_CP042266.1"/>
</dbReference>
<name>A0A5B8JCD7_9ACTN</name>
<reference evidence="3 4" key="1">
    <citation type="submission" date="2019-07" db="EMBL/GenBank/DDBJ databases">
        <authorList>
            <person name="Zhu P."/>
        </authorList>
    </citation>
    <scope>NUCLEOTIDE SEQUENCE [LARGE SCALE GENOMIC DNA]</scope>
    <source>
        <strain evidence="3 4">SSL-25</strain>
    </source>
</reference>
<organism evidence="3 4">
    <name type="scientific">Streptomyces qinzhouensis</name>
    <dbReference type="NCBI Taxonomy" id="2599401"/>
    <lineage>
        <taxon>Bacteria</taxon>
        <taxon>Bacillati</taxon>
        <taxon>Actinomycetota</taxon>
        <taxon>Actinomycetes</taxon>
        <taxon>Kitasatosporales</taxon>
        <taxon>Streptomycetaceae</taxon>
        <taxon>Streptomyces</taxon>
    </lineage>
</organism>